<proteinExistence type="predicted"/>
<accession>A0A5N7DP70</accession>
<dbReference type="OrthoDB" id="10333624at2759"/>
<dbReference type="GeneID" id="43665610"/>
<dbReference type="Proteomes" id="UP000325579">
    <property type="component" value="Unassembled WGS sequence"/>
</dbReference>
<dbReference type="RefSeq" id="XP_031945553.1">
    <property type="nucleotide sequence ID" value="XM_032080919.1"/>
</dbReference>
<keyword evidence="2" id="KW-1185">Reference proteome</keyword>
<accession>A0A5N6I077</accession>
<organism evidence="1 2">
    <name type="scientific">Aspergillus pseudonomiae</name>
    <dbReference type="NCBI Taxonomy" id="1506151"/>
    <lineage>
        <taxon>Eukaryota</taxon>
        <taxon>Fungi</taxon>
        <taxon>Dikarya</taxon>
        <taxon>Ascomycota</taxon>
        <taxon>Pezizomycotina</taxon>
        <taxon>Eurotiomycetes</taxon>
        <taxon>Eurotiomycetidae</taxon>
        <taxon>Eurotiales</taxon>
        <taxon>Aspergillaceae</taxon>
        <taxon>Aspergillus</taxon>
        <taxon>Aspergillus subgen. Circumdati</taxon>
    </lineage>
</organism>
<gene>
    <name evidence="1" type="ORF">BDV37DRAFT_239132</name>
</gene>
<sequence>MVGVSLPIHGKFQYWLAVIVCVGLVSTISLTFLYQSFLAALVVFTMTRRLASSPNGGSVE</sequence>
<dbReference type="AlphaFoldDB" id="A0A5N6I077"/>
<evidence type="ECO:0000313" key="2">
    <source>
        <dbReference type="Proteomes" id="UP000325579"/>
    </source>
</evidence>
<reference evidence="1 2" key="1">
    <citation type="submission" date="2019-04" db="EMBL/GenBank/DDBJ databases">
        <authorList>
            <consortium name="DOE Joint Genome Institute"/>
            <person name="Mondo S."/>
            <person name="Kjaerbolling I."/>
            <person name="Vesth T."/>
            <person name="Frisvad J.C."/>
            <person name="Nybo J.L."/>
            <person name="Theobald S."/>
            <person name="Kildgaard S."/>
            <person name="Isbrandt T."/>
            <person name="Kuo A."/>
            <person name="Sato A."/>
            <person name="Lyhne E.K."/>
            <person name="Kogle M.E."/>
            <person name="Wiebenga A."/>
            <person name="Kun R.S."/>
            <person name="Lubbers R.J."/>
            <person name="Makela M.R."/>
            <person name="Barry K."/>
            <person name="Chovatia M."/>
            <person name="Clum A."/>
            <person name="Daum C."/>
            <person name="Haridas S."/>
            <person name="He G."/>
            <person name="LaButti K."/>
            <person name="Lipzen A."/>
            <person name="Riley R."/>
            <person name="Salamov A."/>
            <person name="Simmons B.A."/>
            <person name="Magnuson J.K."/>
            <person name="Henrissat B."/>
            <person name="Mortensen U.H."/>
            <person name="Larsen T.O."/>
            <person name="Devries R.P."/>
            <person name="Grigoriev I.V."/>
            <person name="Machida M."/>
            <person name="Baker S.E."/>
            <person name="Andersen M.R."/>
            <person name="Cantor M.N."/>
            <person name="Hua S.X."/>
        </authorList>
    </citation>
    <scope>NUCLEOTIDE SEQUENCE [LARGE SCALE GENOMIC DNA]</scope>
    <source>
        <strain evidence="1 2">CBS 119388</strain>
    </source>
</reference>
<protein>
    <submittedName>
        <fullName evidence="1">Uncharacterized protein</fullName>
    </submittedName>
</protein>
<dbReference type="EMBL" id="ML736744">
    <property type="protein sequence ID" value="KAE8408234.1"/>
    <property type="molecule type" value="Genomic_DNA"/>
</dbReference>
<name>A0A5N6I077_9EURO</name>
<evidence type="ECO:0000313" key="1">
    <source>
        <dbReference type="EMBL" id="KAE8408234.1"/>
    </source>
</evidence>